<sequence length="238" mass="24255">MTIQWGAASRRGVREVNADASAVHQVPGTGVVAAAIVDGIGSSPAVARMAAVAAEVAARVGARRTPTIGILAAAELVAATDAATIDPEAEIPDGVAVLAVAEPGHPTAIAWTGDARAWGWDGRDLRQLTTDHTVGEYLRHNSGGGPIELLAAVHDNWVRASLGQSSIATVHAADATDPVVLLTSDGVHDSLTHADLTALVRDNESDPDALTAAIVAAVSADPDGYRDDATAIALRHTT</sequence>
<dbReference type="SMART" id="SM00332">
    <property type="entry name" value="PP2Cc"/>
    <property type="match status" value="1"/>
</dbReference>
<dbReference type="InterPro" id="IPR036457">
    <property type="entry name" value="PPM-type-like_dom_sf"/>
</dbReference>
<protein>
    <recommendedName>
        <fullName evidence="1">PPM-type phosphatase domain-containing protein</fullName>
    </recommendedName>
</protein>
<evidence type="ECO:0000313" key="3">
    <source>
        <dbReference type="Proteomes" id="UP001183388"/>
    </source>
</evidence>
<accession>A0ABU2L6K1</accession>
<dbReference type="RefSeq" id="WP_311630137.1">
    <property type="nucleotide sequence ID" value="NZ_JAVREN010000010.1"/>
</dbReference>
<proteinExistence type="predicted"/>
<dbReference type="EMBL" id="JAVREN010000010">
    <property type="protein sequence ID" value="MDT0307195.1"/>
    <property type="molecule type" value="Genomic_DNA"/>
</dbReference>
<name>A0ABU2L6K1_9ACTN</name>
<comment type="caution">
    <text evidence="2">The sequence shown here is derived from an EMBL/GenBank/DDBJ whole genome shotgun (WGS) entry which is preliminary data.</text>
</comment>
<dbReference type="InterPro" id="IPR001932">
    <property type="entry name" value="PPM-type_phosphatase-like_dom"/>
</dbReference>
<evidence type="ECO:0000313" key="2">
    <source>
        <dbReference type="EMBL" id="MDT0307195.1"/>
    </source>
</evidence>
<keyword evidence="3" id="KW-1185">Reference proteome</keyword>
<dbReference type="PROSITE" id="PS51746">
    <property type="entry name" value="PPM_2"/>
    <property type="match status" value="1"/>
</dbReference>
<dbReference type="SUPFAM" id="SSF81606">
    <property type="entry name" value="PP2C-like"/>
    <property type="match status" value="1"/>
</dbReference>
<organism evidence="2 3">
    <name type="scientific">Streptomyces boetiae</name>
    <dbReference type="NCBI Taxonomy" id="3075541"/>
    <lineage>
        <taxon>Bacteria</taxon>
        <taxon>Bacillati</taxon>
        <taxon>Actinomycetota</taxon>
        <taxon>Actinomycetes</taxon>
        <taxon>Kitasatosporales</taxon>
        <taxon>Streptomycetaceae</taxon>
        <taxon>Streptomyces</taxon>
    </lineage>
</organism>
<dbReference type="Gene3D" id="3.60.40.10">
    <property type="entry name" value="PPM-type phosphatase domain"/>
    <property type="match status" value="1"/>
</dbReference>
<reference evidence="3" key="1">
    <citation type="submission" date="2023-07" db="EMBL/GenBank/DDBJ databases">
        <title>30 novel species of actinomycetes from the DSMZ collection.</title>
        <authorList>
            <person name="Nouioui I."/>
        </authorList>
    </citation>
    <scope>NUCLEOTIDE SEQUENCE [LARGE SCALE GENOMIC DNA]</scope>
    <source>
        <strain evidence="3">DSM 44917</strain>
    </source>
</reference>
<gene>
    <name evidence="2" type="ORF">RM780_09495</name>
</gene>
<dbReference type="Proteomes" id="UP001183388">
    <property type="component" value="Unassembled WGS sequence"/>
</dbReference>
<feature type="domain" description="PPM-type phosphatase" evidence="1">
    <location>
        <begin position="4"/>
        <end position="236"/>
    </location>
</feature>
<evidence type="ECO:0000259" key="1">
    <source>
        <dbReference type="PROSITE" id="PS51746"/>
    </source>
</evidence>